<dbReference type="Proteomes" id="UP001175001">
    <property type="component" value="Unassembled WGS sequence"/>
</dbReference>
<gene>
    <name evidence="2" type="ORF">DIS24_g7262</name>
</gene>
<keyword evidence="3" id="KW-1185">Reference proteome</keyword>
<organism evidence="2 3">
    <name type="scientific">Lasiodiplodia hormozganensis</name>
    <dbReference type="NCBI Taxonomy" id="869390"/>
    <lineage>
        <taxon>Eukaryota</taxon>
        <taxon>Fungi</taxon>
        <taxon>Dikarya</taxon>
        <taxon>Ascomycota</taxon>
        <taxon>Pezizomycotina</taxon>
        <taxon>Dothideomycetes</taxon>
        <taxon>Dothideomycetes incertae sedis</taxon>
        <taxon>Botryosphaeriales</taxon>
        <taxon>Botryosphaeriaceae</taxon>
        <taxon>Lasiodiplodia</taxon>
    </lineage>
</organism>
<evidence type="ECO:0000313" key="2">
    <source>
        <dbReference type="EMBL" id="KAK0647931.1"/>
    </source>
</evidence>
<protein>
    <submittedName>
        <fullName evidence="2">Uncharacterized protein</fullName>
    </submittedName>
</protein>
<sequence>MSAPEPTTTNLPPRKRLLAATPLPIWHAARTTDHAGQPAHAVWFGSNSSSPPPTATSFQIYTTTTSAAPATTTDPAAAALSAVRHLLGGSGPDELPALRTARRIDVYDAGVVPDVLACVEHQRREIRARSGPGAARIPGFAASAYEKPRGLVVLLAVGAEEEEPGKDGPVFVWFDRGGGGRRVRVPEDLEVEEGGGELALERVEVEAVRVRVWEAVEGEMRRVRVEDLDDRDEDDESAATAGEDEGEGGKKGGAAARPEHHLNISSEVDTAGDLYIIMDNIPTAAASPKHIHLNYLIYDLSGNDDLTAVARYFTSSLLHHLPSTTIVRLEFHQAPTLAASVERCHLELRARPDLRIGYLDDQSDLHSRIFPSSPRIEAAIDKHRAHTLGRGVQMSGLSVFVVALENKNEDGVLLVRANPDLGALKQLMGRNPDDEIVTVAKAVELLVGRPPGMAAVAARLAGSL</sequence>
<reference evidence="2" key="1">
    <citation type="submission" date="2023-06" db="EMBL/GenBank/DDBJ databases">
        <title>Multi-omics analyses reveal the molecular pathogenesis toolkit of Lasiodiplodia hormozganensis, a cross-kingdom pathogen.</title>
        <authorList>
            <person name="Felix C."/>
            <person name="Meneses R."/>
            <person name="Goncalves M.F.M."/>
            <person name="Tilleman L."/>
            <person name="Duarte A.S."/>
            <person name="Jorrin-Novo J.V."/>
            <person name="Van De Peer Y."/>
            <person name="Deforce D."/>
            <person name="Van Nieuwerburgh F."/>
            <person name="Esteves A.C."/>
            <person name="Alves A."/>
        </authorList>
    </citation>
    <scope>NUCLEOTIDE SEQUENCE</scope>
    <source>
        <strain evidence="2">CBS 339.90</strain>
    </source>
</reference>
<dbReference type="EMBL" id="JAUJDW010000041">
    <property type="protein sequence ID" value="KAK0647931.1"/>
    <property type="molecule type" value="Genomic_DNA"/>
</dbReference>
<feature type="compositionally biased region" description="Acidic residues" evidence="1">
    <location>
        <begin position="227"/>
        <end position="246"/>
    </location>
</feature>
<evidence type="ECO:0000256" key="1">
    <source>
        <dbReference type="SAM" id="MobiDB-lite"/>
    </source>
</evidence>
<evidence type="ECO:0000313" key="3">
    <source>
        <dbReference type="Proteomes" id="UP001175001"/>
    </source>
</evidence>
<accession>A0AA40CQS1</accession>
<dbReference type="AlphaFoldDB" id="A0AA40CQS1"/>
<name>A0AA40CQS1_9PEZI</name>
<comment type="caution">
    <text evidence="2">The sequence shown here is derived from an EMBL/GenBank/DDBJ whole genome shotgun (WGS) entry which is preliminary data.</text>
</comment>
<feature type="region of interest" description="Disordered" evidence="1">
    <location>
        <begin position="227"/>
        <end position="259"/>
    </location>
</feature>
<proteinExistence type="predicted"/>